<dbReference type="Pfam" id="PF05199">
    <property type="entry name" value="GMC_oxred_C"/>
    <property type="match status" value="1"/>
</dbReference>
<dbReference type="Gene3D" id="3.50.50.60">
    <property type="entry name" value="FAD/NAD(P)-binding domain"/>
    <property type="match status" value="1"/>
</dbReference>
<dbReference type="AlphaFoldDB" id="A0A381XYU5"/>
<proteinExistence type="inferred from homology"/>
<keyword evidence="3" id="KW-0285">Flavoprotein</keyword>
<dbReference type="PANTHER" id="PTHR42784:SF1">
    <property type="entry name" value="PYRANOSE 2-OXIDASE"/>
    <property type="match status" value="1"/>
</dbReference>
<reference evidence="7" key="1">
    <citation type="submission" date="2018-05" db="EMBL/GenBank/DDBJ databases">
        <authorList>
            <person name="Lanie J.A."/>
            <person name="Ng W.-L."/>
            <person name="Kazmierczak K.M."/>
            <person name="Andrzejewski T.M."/>
            <person name="Davidsen T.M."/>
            <person name="Wayne K.J."/>
            <person name="Tettelin H."/>
            <person name="Glass J.I."/>
            <person name="Rusch D."/>
            <person name="Podicherti R."/>
            <person name="Tsui H.-C.T."/>
            <person name="Winkler M.E."/>
        </authorList>
    </citation>
    <scope>NUCLEOTIDE SEQUENCE</scope>
</reference>
<dbReference type="GO" id="GO:0016614">
    <property type="term" value="F:oxidoreductase activity, acting on CH-OH group of donors"/>
    <property type="evidence" value="ECO:0007669"/>
    <property type="project" value="InterPro"/>
</dbReference>
<keyword evidence="4" id="KW-0274">FAD</keyword>
<feature type="domain" description="Glucose-methanol-choline oxidoreductase C-terminal" evidence="6">
    <location>
        <begin position="439"/>
        <end position="496"/>
    </location>
</feature>
<accession>A0A381XYU5</accession>
<evidence type="ECO:0000256" key="1">
    <source>
        <dbReference type="ARBA" id="ARBA00001974"/>
    </source>
</evidence>
<evidence type="ECO:0000259" key="6">
    <source>
        <dbReference type="Pfam" id="PF05199"/>
    </source>
</evidence>
<organism evidence="7">
    <name type="scientific">marine metagenome</name>
    <dbReference type="NCBI Taxonomy" id="408172"/>
    <lineage>
        <taxon>unclassified sequences</taxon>
        <taxon>metagenomes</taxon>
        <taxon>ecological metagenomes</taxon>
    </lineage>
</organism>
<comment type="cofactor">
    <cofactor evidence="1">
        <name>FAD</name>
        <dbReference type="ChEBI" id="CHEBI:57692"/>
    </cofactor>
</comment>
<dbReference type="InterPro" id="IPR036188">
    <property type="entry name" value="FAD/NAD-bd_sf"/>
</dbReference>
<sequence length="510" mass="58074">MIDFGNDEDSSIESFVPGLDFWNIRQSDKKQHRYFLGDHFDGIPVGDIPVGAQLTPPRQYITKDSDQLLPTDSESFFPLQSLAVGGLARGWGANAPPLNADDLSDFPIGYDDLSSHYEKIAKRIGISGMHDDLLPFYGECQALQDPLELDENGISIFSEYFKKKRRLNQKGFYIGRSRQAVLTKEYRNRDAHQYYDMSFWSDKDESVYRPHYTLRELKQFTNFNYHRPLLAHTFVENTDKTVEITCFKGSSDDRAVYRARRVIIAAGALSTTRIVLRSLNKYDIKIPILSNPYTYVPTLNLNMLGKIPSERNHSFAQLAAVMKPPDPAHPLIHMTVHSYRSLLNFKLAKESPLPFPESMELVRMVVPALAVIAFSHEDRPTQDKFCILRRATQGERDRLEISYISSDEDIRRQDAYERKILRQFLKLKCIAFKKIRPGHAASIHYGGSLPMNDQGDELTVDRNCKLAGTHSVYIADASVFPVLPSKGQTFAAMANANRISEHICQTLKRA</sequence>
<dbReference type="EMBL" id="UINC01016879">
    <property type="protein sequence ID" value="SVA69944.1"/>
    <property type="molecule type" value="Genomic_DNA"/>
</dbReference>
<dbReference type="InterPro" id="IPR051473">
    <property type="entry name" value="P2Ox-like"/>
</dbReference>
<comment type="similarity">
    <text evidence="2">Belongs to the GMC oxidoreductase family.</text>
</comment>
<evidence type="ECO:0000256" key="5">
    <source>
        <dbReference type="ARBA" id="ARBA00023002"/>
    </source>
</evidence>
<evidence type="ECO:0000313" key="7">
    <source>
        <dbReference type="EMBL" id="SVA69944.1"/>
    </source>
</evidence>
<dbReference type="SUPFAM" id="SSF51905">
    <property type="entry name" value="FAD/NAD(P)-binding domain"/>
    <property type="match status" value="1"/>
</dbReference>
<protein>
    <recommendedName>
        <fullName evidence="6">Glucose-methanol-choline oxidoreductase C-terminal domain-containing protein</fullName>
    </recommendedName>
</protein>
<name>A0A381XYU5_9ZZZZ</name>
<gene>
    <name evidence="7" type="ORF">METZ01_LOCUS122798</name>
</gene>
<dbReference type="PANTHER" id="PTHR42784">
    <property type="entry name" value="PYRANOSE 2-OXIDASE"/>
    <property type="match status" value="1"/>
</dbReference>
<evidence type="ECO:0000256" key="3">
    <source>
        <dbReference type="ARBA" id="ARBA00022630"/>
    </source>
</evidence>
<dbReference type="InterPro" id="IPR007867">
    <property type="entry name" value="GMC_OxRtase_C"/>
</dbReference>
<keyword evidence="5" id="KW-0560">Oxidoreductase</keyword>
<evidence type="ECO:0000256" key="2">
    <source>
        <dbReference type="ARBA" id="ARBA00010790"/>
    </source>
</evidence>
<evidence type="ECO:0000256" key="4">
    <source>
        <dbReference type="ARBA" id="ARBA00022827"/>
    </source>
</evidence>